<feature type="domain" description="K Homology" evidence="4">
    <location>
        <begin position="95"/>
        <end position="168"/>
    </location>
</feature>
<evidence type="ECO:0000256" key="1">
    <source>
        <dbReference type="ARBA" id="ARBA00022737"/>
    </source>
</evidence>
<proteinExistence type="predicted"/>
<dbReference type="GO" id="GO:0005634">
    <property type="term" value="C:nucleus"/>
    <property type="evidence" value="ECO:0000318"/>
    <property type="project" value="GO_Central"/>
</dbReference>
<dbReference type="InterPro" id="IPR004088">
    <property type="entry name" value="KH_dom_type_1"/>
</dbReference>
<dbReference type="EMBL" id="GL377572">
    <property type="protein sequence ID" value="EFJ32726.1"/>
    <property type="molecule type" value="Genomic_DNA"/>
</dbReference>
<dbReference type="FunCoup" id="D8R6S7">
    <property type="interactions" value="2427"/>
</dbReference>
<keyword evidence="1" id="KW-0677">Repeat</keyword>
<dbReference type="SMART" id="SM00322">
    <property type="entry name" value="KH"/>
    <property type="match status" value="3"/>
</dbReference>
<dbReference type="Pfam" id="PF00013">
    <property type="entry name" value="KH_1"/>
    <property type="match status" value="3"/>
</dbReference>
<dbReference type="AlphaFoldDB" id="D8R6S7"/>
<feature type="domain" description="K Homology" evidence="4">
    <location>
        <begin position="13"/>
        <end position="86"/>
    </location>
</feature>
<evidence type="ECO:0000313" key="5">
    <source>
        <dbReference type="EMBL" id="EFJ32726.1"/>
    </source>
</evidence>
<dbReference type="InParanoid" id="D8R6S7"/>
<evidence type="ECO:0000259" key="4">
    <source>
        <dbReference type="SMART" id="SM00322"/>
    </source>
</evidence>
<dbReference type="CDD" id="cd22514">
    <property type="entry name" value="KH-I_BTR1_rpt3"/>
    <property type="match status" value="1"/>
</dbReference>
<evidence type="ECO:0000313" key="6">
    <source>
        <dbReference type="Proteomes" id="UP000001514"/>
    </source>
</evidence>
<protein>
    <recommendedName>
        <fullName evidence="4">K Homology domain-containing protein</fullName>
    </recommendedName>
</protein>
<evidence type="ECO:0000256" key="3">
    <source>
        <dbReference type="SAM" id="MobiDB-lite"/>
    </source>
</evidence>
<dbReference type="InterPro" id="IPR004087">
    <property type="entry name" value="KH_dom"/>
</dbReference>
<dbReference type="GO" id="GO:0005737">
    <property type="term" value="C:cytoplasm"/>
    <property type="evidence" value="ECO:0000318"/>
    <property type="project" value="GO_Central"/>
</dbReference>
<sequence length="324" mass="34826">MEFLFAENNAGETTTNLRFLVTNTAAGSVIGKGGSTISDFQAQSGARIQLSRNHEYFPGTSDRVAVLSGSLADVLTAFQLIISKIIKDDNQDDTKSIQVKLLVPKTVCGAIIGKGGSNIKKFVEDSQASIKLSSQDQLLPGVIDRIVTIGGNVDQIIKAVTLILTKLTEESSYTETTSTPLVYPGTRPTSFIVRCVYHASPGLQNLRRNGPGPPMPVAYVGALTSSVTIGIPDEHIGFILGRAGKTLQELQQSSGAKIKVSDRGDFVTGTEYRKVTMIGSGEAIQAAQFLLTQKVQQSLASDYERDNTKQPNNNSLQNHQNQQP</sequence>
<dbReference type="HOGENOM" id="CLU_022670_1_0_1"/>
<accession>D8R6S7</accession>
<dbReference type="SUPFAM" id="SSF54791">
    <property type="entry name" value="Eukaryotic type KH-domain (KH-domain type I)"/>
    <property type="match status" value="3"/>
</dbReference>
<dbReference type="PANTHER" id="PTHR10288">
    <property type="entry name" value="KH DOMAIN CONTAINING RNA BINDING PROTEIN"/>
    <property type="match status" value="1"/>
</dbReference>
<dbReference type="Gene3D" id="3.30.1370.10">
    <property type="entry name" value="K Homology domain, type 1"/>
    <property type="match status" value="3"/>
</dbReference>
<dbReference type="Proteomes" id="UP000001514">
    <property type="component" value="Unassembled WGS sequence"/>
</dbReference>
<feature type="compositionally biased region" description="Low complexity" evidence="3">
    <location>
        <begin position="310"/>
        <end position="324"/>
    </location>
</feature>
<feature type="region of interest" description="Disordered" evidence="3">
    <location>
        <begin position="300"/>
        <end position="324"/>
    </location>
</feature>
<dbReference type="GO" id="GO:0003729">
    <property type="term" value="F:mRNA binding"/>
    <property type="evidence" value="ECO:0000318"/>
    <property type="project" value="GO_Central"/>
</dbReference>
<gene>
    <name evidence="5" type="ORF">SELMODRAFT_85231</name>
</gene>
<dbReference type="OMA" id="LLHAWKS"/>
<dbReference type="Gramene" id="EFJ32726">
    <property type="protein sequence ID" value="EFJ32726"/>
    <property type="gene ID" value="SELMODRAFT_85231"/>
</dbReference>
<dbReference type="InterPro" id="IPR036612">
    <property type="entry name" value="KH_dom_type_1_sf"/>
</dbReference>
<organism evidence="6">
    <name type="scientific">Selaginella moellendorffii</name>
    <name type="common">Spikemoss</name>
    <dbReference type="NCBI Taxonomy" id="88036"/>
    <lineage>
        <taxon>Eukaryota</taxon>
        <taxon>Viridiplantae</taxon>
        <taxon>Streptophyta</taxon>
        <taxon>Embryophyta</taxon>
        <taxon>Tracheophyta</taxon>
        <taxon>Lycopodiopsida</taxon>
        <taxon>Selaginellales</taxon>
        <taxon>Selaginellaceae</taxon>
        <taxon>Selaginella</taxon>
    </lineage>
</organism>
<keyword evidence="2" id="KW-0694">RNA-binding</keyword>
<dbReference type="eggNOG" id="KOG2191">
    <property type="taxonomic scope" value="Eukaryota"/>
</dbReference>
<feature type="domain" description="K Homology" evidence="4">
    <location>
        <begin position="223"/>
        <end position="296"/>
    </location>
</feature>
<dbReference type="CDD" id="cd22437">
    <property type="entry name" value="KH-I_BTR1_rpt2"/>
    <property type="match status" value="1"/>
</dbReference>
<reference evidence="5 6" key="1">
    <citation type="journal article" date="2011" name="Science">
        <title>The Selaginella genome identifies genetic changes associated with the evolution of vascular plants.</title>
        <authorList>
            <person name="Banks J.A."/>
            <person name="Nishiyama T."/>
            <person name="Hasebe M."/>
            <person name="Bowman J.L."/>
            <person name="Gribskov M."/>
            <person name="dePamphilis C."/>
            <person name="Albert V.A."/>
            <person name="Aono N."/>
            <person name="Aoyama T."/>
            <person name="Ambrose B.A."/>
            <person name="Ashton N.W."/>
            <person name="Axtell M.J."/>
            <person name="Barker E."/>
            <person name="Barker M.S."/>
            <person name="Bennetzen J.L."/>
            <person name="Bonawitz N.D."/>
            <person name="Chapple C."/>
            <person name="Cheng C."/>
            <person name="Correa L.G."/>
            <person name="Dacre M."/>
            <person name="DeBarry J."/>
            <person name="Dreyer I."/>
            <person name="Elias M."/>
            <person name="Engstrom E.M."/>
            <person name="Estelle M."/>
            <person name="Feng L."/>
            <person name="Finet C."/>
            <person name="Floyd S.K."/>
            <person name="Frommer W.B."/>
            <person name="Fujita T."/>
            <person name="Gramzow L."/>
            <person name="Gutensohn M."/>
            <person name="Harholt J."/>
            <person name="Hattori M."/>
            <person name="Heyl A."/>
            <person name="Hirai T."/>
            <person name="Hiwatashi Y."/>
            <person name="Ishikawa M."/>
            <person name="Iwata M."/>
            <person name="Karol K.G."/>
            <person name="Koehler B."/>
            <person name="Kolukisaoglu U."/>
            <person name="Kubo M."/>
            <person name="Kurata T."/>
            <person name="Lalonde S."/>
            <person name="Li K."/>
            <person name="Li Y."/>
            <person name="Litt A."/>
            <person name="Lyons E."/>
            <person name="Manning G."/>
            <person name="Maruyama T."/>
            <person name="Michael T.P."/>
            <person name="Mikami K."/>
            <person name="Miyazaki S."/>
            <person name="Morinaga S."/>
            <person name="Murata T."/>
            <person name="Mueller-Roeber B."/>
            <person name="Nelson D.R."/>
            <person name="Obara M."/>
            <person name="Oguri Y."/>
            <person name="Olmstead R.G."/>
            <person name="Onodera N."/>
            <person name="Petersen B.L."/>
            <person name="Pils B."/>
            <person name="Prigge M."/>
            <person name="Rensing S.A."/>
            <person name="Riano-Pachon D.M."/>
            <person name="Roberts A.W."/>
            <person name="Sato Y."/>
            <person name="Scheller H.V."/>
            <person name="Schulz B."/>
            <person name="Schulz C."/>
            <person name="Shakirov E.V."/>
            <person name="Shibagaki N."/>
            <person name="Shinohara N."/>
            <person name="Shippen D.E."/>
            <person name="Soerensen I."/>
            <person name="Sotooka R."/>
            <person name="Sugimoto N."/>
            <person name="Sugita M."/>
            <person name="Sumikawa N."/>
            <person name="Tanurdzic M."/>
            <person name="Theissen G."/>
            <person name="Ulvskov P."/>
            <person name="Wakazuki S."/>
            <person name="Weng J.K."/>
            <person name="Willats W.W."/>
            <person name="Wipf D."/>
            <person name="Wolf P.G."/>
            <person name="Yang L."/>
            <person name="Zimmer A.D."/>
            <person name="Zhu Q."/>
            <person name="Mitros T."/>
            <person name="Hellsten U."/>
            <person name="Loque D."/>
            <person name="Otillar R."/>
            <person name="Salamov A."/>
            <person name="Schmutz J."/>
            <person name="Shapiro H."/>
            <person name="Lindquist E."/>
            <person name="Lucas S."/>
            <person name="Rokhsar D."/>
            <person name="Grigoriev I.V."/>
        </authorList>
    </citation>
    <scope>NUCLEOTIDE SEQUENCE [LARGE SCALE GENOMIC DNA]</scope>
</reference>
<dbReference type="KEGG" id="smo:SELMODRAFT_85231"/>
<dbReference type="PROSITE" id="PS50084">
    <property type="entry name" value="KH_TYPE_1"/>
    <property type="match status" value="3"/>
</dbReference>
<keyword evidence="6" id="KW-1185">Reference proteome</keyword>
<name>D8R6S7_SELML</name>
<evidence type="ECO:0000256" key="2">
    <source>
        <dbReference type="PROSITE-ProRule" id="PRU00117"/>
    </source>
</evidence>